<name>A0A9X3RF10_9BACL</name>
<dbReference type="RefSeq" id="WP_269927246.1">
    <property type="nucleotide sequence ID" value="NZ_JAMKBJ010000013.1"/>
</dbReference>
<feature type="domain" description="DinB-like" evidence="1">
    <location>
        <begin position="6"/>
        <end position="145"/>
    </location>
</feature>
<dbReference type="InterPro" id="IPR024775">
    <property type="entry name" value="DinB-like"/>
</dbReference>
<keyword evidence="3" id="KW-1185">Reference proteome</keyword>
<dbReference type="Gene3D" id="1.20.120.450">
    <property type="entry name" value="dinb family like domain"/>
    <property type="match status" value="1"/>
</dbReference>
<evidence type="ECO:0000313" key="2">
    <source>
        <dbReference type="EMBL" id="MCZ8538172.1"/>
    </source>
</evidence>
<organism evidence="2 3">
    <name type="scientific">Paenisporosarcina quisquiliarum</name>
    <dbReference type="NCBI Taxonomy" id="365346"/>
    <lineage>
        <taxon>Bacteria</taxon>
        <taxon>Bacillati</taxon>
        <taxon>Bacillota</taxon>
        <taxon>Bacilli</taxon>
        <taxon>Bacillales</taxon>
        <taxon>Caryophanaceae</taxon>
        <taxon>Paenisporosarcina</taxon>
    </lineage>
</organism>
<dbReference type="AlphaFoldDB" id="A0A9X3RF10"/>
<dbReference type="EMBL" id="JAMKBJ010000013">
    <property type="protein sequence ID" value="MCZ8538172.1"/>
    <property type="molecule type" value="Genomic_DNA"/>
</dbReference>
<accession>A0A9X3RF10</accession>
<evidence type="ECO:0000259" key="1">
    <source>
        <dbReference type="Pfam" id="PF12867"/>
    </source>
</evidence>
<reference evidence="2" key="1">
    <citation type="submission" date="2022-05" db="EMBL/GenBank/DDBJ databases">
        <authorList>
            <person name="Colautti A."/>
            <person name="Iacumin L."/>
        </authorList>
    </citation>
    <scope>NUCLEOTIDE SEQUENCE</scope>
    <source>
        <strain evidence="2">SK 55</strain>
    </source>
</reference>
<dbReference type="InterPro" id="IPR034660">
    <property type="entry name" value="DinB/YfiT-like"/>
</dbReference>
<gene>
    <name evidence="2" type="ORF">M9R32_13325</name>
</gene>
<evidence type="ECO:0000313" key="3">
    <source>
        <dbReference type="Proteomes" id="UP001152173"/>
    </source>
</evidence>
<dbReference type="SUPFAM" id="SSF109854">
    <property type="entry name" value="DinB/YfiT-like putative metalloenzymes"/>
    <property type="match status" value="1"/>
</dbReference>
<dbReference type="Pfam" id="PF12867">
    <property type="entry name" value="DinB_2"/>
    <property type="match status" value="1"/>
</dbReference>
<comment type="caution">
    <text evidence="2">The sequence shown here is derived from an EMBL/GenBank/DDBJ whole genome shotgun (WGS) entry which is preliminary data.</text>
</comment>
<sequence>METLGQLNFARIYTQGRLQSVKDEQWDIQPEGFHNTIRWNVGHIFVSMESLIHRGVPEYEISHPEWMSLFAPGTKPSDWTVDPPTNEQLLTALAEQPARVKEFLTGKLDQQMPDVMSIGKFHDMATVEAVIQFVIWHEGIHAGIIFALNKMTAGLE</sequence>
<dbReference type="Proteomes" id="UP001152173">
    <property type="component" value="Unassembled WGS sequence"/>
</dbReference>
<proteinExistence type="predicted"/>
<protein>
    <submittedName>
        <fullName evidence="2">DinB family protein</fullName>
    </submittedName>
</protein>